<keyword evidence="1" id="KW-0812">Transmembrane</keyword>
<dbReference type="GO" id="GO:0016020">
    <property type="term" value="C:membrane"/>
    <property type="evidence" value="ECO:0007669"/>
    <property type="project" value="TreeGrafter"/>
</dbReference>
<feature type="transmembrane region" description="Helical" evidence="1">
    <location>
        <begin position="231"/>
        <end position="250"/>
    </location>
</feature>
<evidence type="ECO:0000256" key="1">
    <source>
        <dbReference type="SAM" id="Phobius"/>
    </source>
</evidence>
<sequence>MKRKLMDQNMGSEIRCAIEELSVMVKVKGGILVPAAEHGGGDHVHEAAHIPTRPFLSLCTLILQVLDKIGPTMAVLSQDVHQNIRRLETKHESDPLTYSNMVEMLKNEATEGIARNDTSCSRASVWLTRSLDFTVALLQNLVRDPGKNMKQAVEESYTITLKPWHRWISSAASKVALMLVPDNETFISSLMAKDENYDDLKLEIETLVSLLVPYLEQIHSILVNYLTTQRLPNAAAFFFLLWLTCVFYMFDYTLFCRDFITWIG</sequence>
<comment type="caution">
    <text evidence="3">The sequence shown here is derived from an EMBL/GenBank/DDBJ whole genome shotgun (WGS) entry which is preliminary data.</text>
</comment>
<dbReference type="SUPFAM" id="SSF110004">
    <property type="entry name" value="Glycolipid transfer protein, GLTP"/>
    <property type="match status" value="1"/>
</dbReference>
<dbReference type="Proteomes" id="UP000327157">
    <property type="component" value="Chromosome 5"/>
</dbReference>
<dbReference type="GO" id="GO:1902387">
    <property type="term" value="F:ceramide 1-phosphate binding"/>
    <property type="evidence" value="ECO:0007669"/>
    <property type="project" value="TreeGrafter"/>
</dbReference>
<keyword evidence="1" id="KW-1133">Transmembrane helix</keyword>
<dbReference type="AlphaFoldDB" id="A0A5N5I9F1"/>
<dbReference type="Pfam" id="PF08718">
    <property type="entry name" value="GLTP"/>
    <property type="match status" value="1"/>
</dbReference>
<gene>
    <name evidence="3" type="ORF">D8674_025735</name>
</gene>
<name>A0A5N5I9F1_9ROSA</name>
<dbReference type="Gene3D" id="1.10.3520.10">
    <property type="entry name" value="Glycolipid transfer protein"/>
    <property type="match status" value="1"/>
</dbReference>
<accession>A0A5N5I9F1</accession>
<dbReference type="InterPro" id="IPR036497">
    <property type="entry name" value="GLTP_sf"/>
</dbReference>
<proteinExistence type="predicted"/>
<dbReference type="PANTHER" id="PTHR10219">
    <property type="entry name" value="GLYCOLIPID TRANSFER PROTEIN-RELATED"/>
    <property type="match status" value="1"/>
</dbReference>
<keyword evidence="4" id="KW-1185">Reference proteome</keyword>
<evidence type="ECO:0000259" key="2">
    <source>
        <dbReference type="Pfam" id="PF08718"/>
    </source>
</evidence>
<reference evidence="3 4" key="1">
    <citation type="submission" date="2019-09" db="EMBL/GenBank/DDBJ databases">
        <authorList>
            <person name="Ou C."/>
        </authorList>
    </citation>
    <scope>NUCLEOTIDE SEQUENCE [LARGE SCALE GENOMIC DNA]</scope>
    <source>
        <strain evidence="3">S2</strain>
        <tissue evidence="3">Leaf</tissue>
    </source>
</reference>
<evidence type="ECO:0000313" key="3">
    <source>
        <dbReference type="EMBL" id="KAB2635201.1"/>
    </source>
</evidence>
<protein>
    <submittedName>
        <fullName evidence="3">Protein PLEKHA9</fullName>
    </submittedName>
</protein>
<dbReference type="GO" id="GO:1902388">
    <property type="term" value="F:ceramide 1-phosphate transfer activity"/>
    <property type="evidence" value="ECO:0007669"/>
    <property type="project" value="TreeGrafter"/>
</dbReference>
<organism evidence="3 4">
    <name type="scientific">Pyrus ussuriensis x Pyrus communis</name>
    <dbReference type="NCBI Taxonomy" id="2448454"/>
    <lineage>
        <taxon>Eukaryota</taxon>
        <taxon>Viridiplantae</taxon>
        <taxon>Streptophyta</taxon>
        <taxon>Embryophyta</taxon>
        <taxon>Tracheophyta</taxon>
        <taxon>Spermatophyta</taxon>
        <taxon>Magnoliopsida</taxon>
        <taxon>eudicotyledons</taxon>
        <taxon>Gunneridae</taxon>
        <taxon>Pentapetalae</taxon>
        <taxon>rosids</taxon>
        <taxon>fabids</taxon>
        <taxon>Rosales</taxon>
        <taxon>Rosaceae</taxon>
        <taxon>Amygdaloideae</taxon>
        <taxon>Maleae</taxon>
        <taxon>Pyrus</taxon>
    </lineage>
</organism>
<dbReference type="OrthoDB" id="205255at2759"/>
<feature type="domain" description="Glycolipid transfer protein" evidence="2">
    <location>
        <begin position="50"/>
        <end position="191"/>
    </location>
</feature>
<dbReference type="PANTHER" id="PTHR10219:SF34">
    <property type="entry name" value="GLYCOLIPID TRANSFER PROTEIN 3"/>
    <property type="match status" value="1"/>
</dbReference>
<reference evidence="3 4" key="3">
    <citation type="submission" date="2019-11" db="EMBL/GenBank/DDBJ databases">
        <title>A de novo genome assembly of a pear dwarfing rootstock.</title>
        <authorList>
            <person name="Wang F."/>
            <person name="Wang J."/>
            <person name="Li S."/>
            <person name="Zhang Y."/>
            <person name="Fang M."/>
            <person name="Ma L."/>
            <person name="Zhao Y."/>
            <person name="Jiang S."/>
        </authorList>
    </citation>
    <scope>NUCLEOTIDE SEQUENCE [LARGE SCALE GENOMIC DNA]</scope>
    <source>
        <strain evidence="3">S2</strain>
        <tissue evidence="3">Leaf</tissue>
    </source>
</reference>
<reference evidence="4" key="2">
    <citation type="submission" date="2019-10" db="EMBL/GenBank/DDBJ databases">
        <title>A de novo genome assembly of a pear dwarfing rootstock.</title>
        <authorList>
            <person name="Wang F."/>
            <person name="Wang J."/>
            <person name="Li S."/>
            <person name="Zhang Y."/>
            <person name="Fang M."/>
            <person name="Ma L."/>
            <person name="Zhao Y."/>
            <person name="Jiang S."/>
        </authorList>
    </citation>
    <scope>NUCLEOTIDE SEQUENCE [LARGE SCALE GENOMIC DNA]</scope>
</reference>
<dbReference type="InterPro" id="IPR014830">
    <property type="entry name" value="Glycolipid_transfer_prot_dom"/>
</dbReference>
<evidence type="ECO:0000313" key="4">
    <source>
        <dbReference type="Proteomes" id="UP000327157"/>
    </source>
</evidence>
<keyword evidence="1" id="KW-0472">Membrane</keyword>
<dbReference type="EMBL" id="SMOL01000004">
    <property type="protein sequence ID" value="KAB2635201.1"/>
    <property type="molecule type" value="Genomic_DNA"/>
</dbReference>
<dbReference type="GO" id="GO:0005829">
    <property type="term" value="C:cytosol"/>
    <property type="evidence" value="ECO:0007669"/>
    <property type="project" value="TreeGrafter"/>
</dbReference>